<protein>
    <recommendedName>
        <fullName evidence="5">Choline/carnitine acyltransferase domain-containing protein</fullName>
    </recommendedName>
</protein>
<keyword evidence="7" id="KW-1185">Reference proteome</keyword>
<organism evidence="6 7">
    <name type="scientific">Cryptolaemus montrouzieri</name>
    <dbReference type="NCBI Taxonomy" id="559131"/>
    <lineage>
        <taxon>Eukaryota</taxon>
        <taxon>Metazoa</taxon>
        <taxon>Ecdysozoa</taxon>
        <taxon>Arthropoda</taxon>
        <taxon>Hexapoda</taxon>
        <taxon>Insecta</taxon>
        <taxon>Pterygota</taxon>
        <taxon>Neoptera</taxon>
        <taxon>Endopterygota</taxon>
        <taxon>Coleoptera</taxon>
        <taxon>Polyphaga</taxon>
        <taxon>Cucujiformia</taxon>
        <taxon>Coccinelloidea</taxon>
        <taxon>Coccinellidae</taxon>
        <taxon>Scymninae</taxon>
        <taxon>Scymnini</taxon>
        <taxon>Cryptolaemus</taxon>
    </lineage>
</organism>
<feature type="domain" description="Choline/carnitine acyltransferase" evidence="5">
    <location>
        <begin position="49"/>
        <end position="610"/>
    </location>
</feature>
<evidence type="ECO:0000313" key="7">
    <source>
        <dbReference type="Proteomes" id="UP001516400"/>
    </source>
</evidence>
<evidence type="ECO:0000256" key="2">
    <source>
        <dbReference type="ARBA" id="ARBA00022679"/>
    </source>
</evidence>
<proteinExistence type="inferred from homology"/>
<evidence type="ECO:0000256" key="3">
    <source>
        <dbReference type="ARBA" id="ARBA00023315"/>
    </source>
</evidence>
<sequence length="638" mass="74450">MTIIRYRQIISTNLRRKCHTSSEKCNECECEGVRRCNPPIVNPQNLPHLPIPKLENTFQKFIESCKPFVNYAELQTCKEICETFQRKDGKRLQNYLIDRAKNSQNWLDEWYTQCAYLCNRDSIPMSTSPIIVFPPQRFRKKFHQREYVAKLILAALKFRKLCYCNELSLDTWNKYPLDMGVYKKLFANIRLPKYDCDQLLHQHNSQHAIVIVNNNFFQLKVMNNCGEPLSFMQLMTRLDEIMTKGKHTGTPFGLLTSLNRNKWAGVYEHMKSSPENNSYLDHIEKALFVINIDKAPECEECTQEDLKLYSCENGFHGYGTKLNGANRWYGKTLQFFITRDGLSGIIFEHSPVEAIPLGRMADFIIDYIAGNEWREVPDIIVREPIIHLDFVNSKIIHLAMEEASKHLDKKINNFWIEILHYTRYGKEFIKENELSPDGVIQIALQYAYKRYHEVFAPQHETASTRRFFLGRSDTIRSCTMEVVRFIRCMGNDTISTEDKYESLKLAMTKHKEMVADVMMGRGIDRHLFGLLMASKEMKQPLPDLFKTVAYHKSGRFRIVTRQNPMKKNCFTCYAPGLDGGYGCCYNPRAEDINMCVTCRRDDCESNPKLFLDAWACSMKNIADVLLLYKHKAHKKICK</sequence>
<gene>
    <name evidence="6" type="ORF">HHI36_007545</name>
</gene>
<dbReference type="Pfam" id="PF00755">
    <property type="entry name" value="Carn_acyltransf"/>
    <property type="match status" value="1"/>
</dbReference>
<dbReference type="InterPro" id="IPR000542">
    <property type="entry name" value="Carn_acyl_trans"/>
</dbReference>
<keyword evidence="3" id="KW-0012">Acyltransferase</keyword>
<dbReference type="PANTHER" id="PTHR22589:SF103">
    <property type="entry name" value="CARNITINE O-ACETYL-TRANSFERASE, ISOFORM A-RELATED"/>
    <property type="match status" value="1"/>
</dbReference>
<dbReference type="InterPro" id="IPR042231">
    <property type="entry name" value="Cho/carn_acyl_trans_2"/>
</dbReference>
<dbReference type="AlphaFoldDB" id="A0ABD2MPU8"/>
<evidence type="ECO:0000256" key="4">
    <source>
        <dbReference type="PIRSR" id="PIRSR600542-1"/>
    </source>
</evidence>
<dbReference type="GO" id="GO:0016746">
    <property type="term" value="F:acyltransferase activity"/>
    <property type="evidence" value="ECO:0007669"/>
    <property type="project" value="UniProtKB-KW"/>
</dbReference>
<dbReference type="InterPro" id="IPR023213">
    <property type="entry name" value="CAT-like_dom_sf"/>
</dbReference>
<dbReference type="Proteomes" id="UP001516400">
    <property type="component" value="Unassembled WGS sequence"/>
</dbReference>
<dbReference type="SUPFAM" id="SSF52777">
    <property type="entry name" value="CoA-dependent acyltransferases"/>
    <property type="match status" value="2"/>
</dbReference>
<evidence type="ECO:0000256" key="1">
    <source>
        <dbReference type="ARBA" id="ARBA00005232"/>
    </source>
</evidence>
<evidence type="ECO:0000313" key="6">
    <source>
        <dbReference type="EMBL" id="KAL3268434.1"/>
    </source>
</evidence>
<accession>A0ABD2MPU8</accession>
<dbReference type="EMBL" id="JABFTP020000021">
    <property type="protein sequence ID" value="KAL3268434.1"/>
    <property type="molecule type" value="Genomic_DNA"/>
</dbReference>
<name>A0ABD2MPU8_9CUCU</name>
<dbReference type="PANTHER" id="PTHR22589">
    <property type="entry name" value="CARNITINE O-ACYLTRANSFERASE"/>
    <property type="match status" value="1"/>
</dbReference>
<keyword evidence="2" id="KW-0808">Transferase</keyword>
<comment type="caution">
    <text evidence="6">The sequence shown here is derived from an EMBL/GenBank/DDBJ whole genome shotgun (WGS) entry which is preliminary data.</text>
</comment>
<comment type="similarity">
    <text evidence="1">Belongs to the carnitine/choline acetyltransferase family.</text>
</comment>
<dbReference type="InterPro" id="IPR039551">
    <property type="entry name" value="Cho/carn_acyl_trans"/>
</dbReference>
<dbReference type="Gene3D" id="3.30.559.70">
    <property type="entry name" value="Choline/Carnitine o-acyltransferase, domain 2"/>
    <property type="match status" value="1"/>
</dbReference>
<feature type="active site" description="Proton acceptor" evidence="4">
    <location>
        <position position="349"/>
    </location>
</feature>
<evidence type="ECO:0000259" key="5">
    <source>
        <dbReference type="Pfam" id="PF00755"/>
    </source>
</evidence>
<reference evidence="6 7" key="1">
    <citation type="journal article" date="2021" name="BMC Biol.">
        <title>Horizontally acquired antibacterial genes associated with adaptive radiation of ladybird beetles.</title>
        <authorList>
            <person name="Li H.S."/>
            <person name="Tang X.F."/>
            <person name="Huang Y.H."/>
            <person name="Xu Z.Y."/>
            <person name="Chen M.L."/>
            <person name="Du X.Y."/>
            <person name="Qiu B.Y."/>
            <person name="Chen P.T."/>
            <person name="Zhang W."/>
            <person name="Slipinski A."/>
            <person name="Escalona H.E."/>
            <person name="Waterhouse R.M."/>
            <person name="Zwick A."/>
            <person name="Pang H."/>
        </authorList>
    </citation>
    <scope>NUCLEOTIDE SEQUENCE [LARGE SCALE GENOMIC DNA]</scope>
    <source>
        <strain evidence="6">SYSU2018</strain>
    </source>
</reference>
<dbReference type="Gene3D" id="3.30.559.10">
    <property type="entry name" value="Chloramphenicol acetyltransferase-like domain"/>
    <property type="match status" value="1"/>
</dbReference>